<protein>
    <recommendedName>
        <fullName evidence="9">Kelch repeat protein</fullName>
    </recommendedName>
</protein>
<dbReference type="PANTHER" id="PTHR46093">
    <property type="entry name" value="ACYL-COA-BINDING DOMAIN-CONTAINING PROTEIN 5"/>
    <property type="match status" value="1"/>
</dbReference>
<dbReference type="Proteomes" id="UP000480548">
    <property type="component" value="Unassembled WGS sequence"/>
</dbReference>
<dbReference type="PANTHER" id="PTHR46093:SF18">
    <property type="entry name" value="FIBRONECTIN TYPE-III DOMAIN-CONTAINING PROTEIN"/>
    <property type="match status" value="1"/>
</dbReference>
<dbReference type="Gene3D" id="2.120.10.80">
    <property type="entry name" value="Kelch-type beta propeller"/>
    <property type="match status" value="1"/>
</dbReference>
<keyword evidence="4" id="KW-0812">Transmembrane</keyword>
<feature type="compositionally biased region" description="Polar residues" evidence="3">
    <location>
        <begin position="460"/>
        <end position="475"/>
    </location>
</feature>
<evidence type="ECO:0000313" key="5">
    <source>
        <dbReference type="EMBL" id="KAF3080899.1"/>
    </source>
</evidence>
<keyword evidence="4" id="KW-1133">Transmembrane helix</keyword>
<evidence type="ECO:0000256" key="4">
    <source>
        <dbReference type="SAM" id="Phobius"/>
    </source>
</evidence>
<keyword evidence="1" id="KW-0880">Kelch repeat</keyword>
<feature type="region of interest" description="Disordered" evidence="3">
    <location>
        <begin position="449"/>
        <end position="475"/>
    </location>
</feature>
<evidence type="ECO:0000256" key="1">
    <source>
        <dbReference type="ARBA" id="ARBA00022441"/>
    </source>
</evidence>
<comment type="caution">
    <text evidence="6">The sequence shown here is derived from an EMBL/GenBank/DDBJ whole genome shotgun (WGS) entry which is preliminary data.</text>
</comment>
<organism evidence="6 8">
    <name type="scientific">Orbilia oligospora</name>
    <name type="common">Nematode-trapping fungus</name>
    <name type="synonym">Arthrobotrys oligospora</name>
    <dbReference type="NCBI Taxonomy" id="2813651"/>
    <lineage>
        <taxon>Eukaryota</taxon>
        <taxon>Fungi</taxon>
        <taxon>Dikarya</taxon>
        <taxon>Ascomycota</taxon>
        <taxon>Pezizomycotina</taxon>
        <taxon>Orbiliomycetes</taxon>
        <taxon>Orbiliales</taxon>
        <taxon>Orbiliaceae</taxon>
        <taxon>Orbilia</taxon>
    </lineage>
</organism>
<reference evidence="7 8" key="1">
    <citation type="submission" date="2019-06" db="EMBL/GenBank/DDBJ databases">
        <authorList>
            <person name="Palmer J.M."/>
        </authorList>
    </citation>
    <scope>NUCLEOTIDE SEQUENCE [LARGE SCALE GENOMIC DNA]</scope>
    <source>
        <strain evidence="5 7">TWF102</strain>
        <strain evidence="6 8">TWF703</strain>
    </source>
</reference>
<evidence type="ECO:0000313" key="7">
    <source>
        <dbReference type="Proteomes" id="UP000475325"/>
    </source>
</evidence>
<feature type="region of interest" description="Disordered" evidence="3">
    <location>
        <begin position="581"/>
        <end position="627"/>
    </location>
</feature>
<feature type="transmembrane region" description="Helical" evidence="4">
    <location>
        <begin position="481"/>
        <end position="503"/>
    </location>
</feature>
<evidence type="ECO:0000256" key="3">
    <source>
        <dbReference type="SAM" id="MobiDB-lite"/>
    </source>
</evidence>
<evidence type="ECO:0000313" key="8">
    <source>
        <dbReference type="Proteomes" id="UP000480548"/>
    </source>
</evidence>
<dbReference type="SUPFAM" id="SSF50965">
    <property type="entry name" value="Galactose oxidase, central domain"/>
    <property type="match status" value="1"/>
</dbReference>
<evidence type="ECO:0000256" key="2">
    <source>
        <dbReference type="ARBA" id="ARBA00022737"/>
    </source>
</evidence>
<evidence type="ECO:0000313" key="6">
    <source>
        <dbReference type="EMBL" id="KAF3139471.1"/>
    </source>
</evidence>
<dbReference type="CDD" id="cd12087">
    <property type="entry name" value="TM_EGFR-like"/>
    <property type="match status" value="1"/>
</dbReference>
<keyword evidence="2" id="KW-0677">Repeat</keyword>
<dbReference type="Pfam" id="PF24681">
    <property type="entry name" value="Kelch_KLHDC2_KLHL20_DRC7"/>
    <property type="match status" value="1"/>
</dbReference>
<accession>A0A7C8K1L8</accession>
<dbReference type="EMBL" id="WIQW01000133">
    <property type="protein sequence ID" value="KAF3080899.1"/>
    <property type="molecule type" value="Genomic_DNA"/>
</dbReference>
<name>A0A7C8K1L8_ORBOL</name>
<evidence type="ECO:0008006" key="9">
    <source>
        <dbReference type="Google" id="ProtNLM"/>
    </source>
</evidence>
<dbReference type="InterPro" id="IPR011043">
    <property type="entry name" value="Gal_Oxase/kelch_b-propeller"/>
</dbReference>
<dbReference type="AlphaFoldDB" id="A0A7C8K1L8"/>
<feature type="compositionally biased region" description="Pro residues" evidence="3">
    <location>
        <begin position="610"/>
        <end position="619"/>
    </location>
</feature>
<dbReference type="Proteomes" id="UP000475325">
    <property type="component" value="Unassembled WGS sequence"/>
</dbReference>
<sequence length="627" mass="68892">MSTNITIDLPVDYRYRLYDPVTEFCSLYHHSTAVVGEQLYIVQGYAQYIRDGKRKGAGNPHLRYMNTNQRIPVARSGQFISVSTNKTQYPENVPQTVSPALWYQANTLYLYMAMGGTVNFQGLILQDEDLYNPGSPKEIWRGSTVFEDRTDFTLKANIFNKWQAEASGLEDPTGMVVSRNTYWDDSLRKGYIVGGWVDAITNPTDSFLIWDYDTNVWTNSSLPWGRSSGNGIMGSFRINDRLVHIHVGGEVNGVYIPMNTARIYDSETQDWYNQEIFGEPPIPRGDACTAIVAAPDKSSYQMYMFGGSESGSKTARYLGELWVLNIPSFTWVLLDDSRGDFAPGARSASSCNILQNHILMIYAGKKAITAGQAAYCETNGNAAYFMDLNTLKWLETYEGNKTKPEYCVPSPVYEVIGGNKDGGAKIIAPPDGFNSEVLATLFSINGTRVVNPNPPAEPSGTESISRNNNNTETTASVPTGAIVGGAVGAILLVTLAVLAFIFIRRRNRNSKIMGAHNDIPVGGRTELPVDSEGGSYDQNLTAFKDPRAEYSGFYQSTVLGAPTTQGVYIYELPTAYGYSNTGVNAPEPMPPQDHGAENPTSTQSPDHELPLPPTPPGVPAPEYRNQS</sequence>
<dbReference type="EMBL" id="WIQZ01000019">
    <property type="protein sequence ID" value="KAF3139471.1"/>
    <property type="molecule type" value="Genomic_DNA"/>
</dbReference>
<dbReference type="InterPro" id="IPR015915">
    <property type="entry name" value="Kelch-typ_b-propeller"/>
</dbReference>
<gene>
    <name evidence="5" type="ORF">TWF102_002044</name>
    <name evidence="6" type="ORF">TWF703_003660</name>
</gene>
<proteinExistence type="predicted"/>
<keyword evidence="4" id="KW-0472">Membrane</keyword>